<dbReference type="EMBL" id="KZ309298">
    <property type="protein sequence ID" value="KAG8238172.1"/>
    <property type="molecule type" value="Genomic_DNA"/>
</dbReference>
<comment type="catalytic activity">
    <reaction evidence="8">
        <text>DNA(n) + a 2'-deoxyribonucleoside 5'-triphosphate = DNA(n+1) + diphosphate</text>
        <dbReference type="Rhea" id="RHEA:22508"/>
        <dbReference type="Rhea" id="RHEA-COMP:17339"/>
        <dbReference type="Rhea" id="RHEA-COMP:17340"/>
        <dbReference type="ChEBI" id="CHEBI:33019"/>
        <dbReference type="ChEBI" id="CHEBI:61560"/>
        <dbReference type="ChEBI" id="CHEBI:173112"/>
        <dbReference type="EC" id="2.7.7.7"/>
    </reaction>
</comment>
<dbReference type="Proteomes" id="UP000792457">
    <property type="component" value="Unassembled WGS sequence"/>
</dbReference>
<accession>A0A8K0KN56</accession>
<evidence type="ECO:0000256" key="3">
    <source>
        <dbReference type="ARBA" id="ARBA00022679"/>
    </source>
</evidence>
<dbReference type="GO" id="GO:0006260">
    <property type="term" value="P:DNA replication"/>
    <property type="evidence" value="ECO:0007669"/>
    <property type="project" value="UniProtKB-KW"/>
</dbReference>
<evidence type="ECO:0000256" key="7">
    <source>
        <dbReference type="ARBA" id="ARBA00023125"/>
    </source>
</evidence>
<keyword evidence="3" id="KW-0808">Transferase</keyword>
<evidence type="ECO:0000313" key="11">
    <source>
        <dbReference type="Proteomes" id="UP000792457"/>
    </source>
</evidence>
<dbReference type="GO" id="GO:0003677">
    <property type="term" value="F:DNA binding"/>
    <property type="evidence" value="ECO:0007669"/>
    <property type="project" value="UniProtKB-KW"/>
</dbReference>
<dbReference type="InterPro" id="IPR012337">
    <property type="entry name" value="RNaseH-like_sf"/>
</dbReference>
<evidence type="ECO:0000256" key="4">
    <source>
        <dbReference type="ARBA" id="ARBA00022695"/>
    </source>
</evidence>
<feature type="domain" description="DNA-directed DNA polymerase family B mitochondria/virus" evidence="9">
    <location>
        <begin position="9"/>
        <end position="124"/>
    </location>
</feature>
<comment type="similarity">
    <text evidence="1">Belongs to the DNA polymerase type-B family.</text>
</comment>
<evidence type="ECO:0000313" key="10">
    <source>
        <dbReference type="EMBL" id="KAG8238172.1"/>
    </source>
</evidence>
<keyword evidence="11" id="KW-1185">Reference proteome</keyword>
<dbReference type="PANTHER" id="PTHR33568:SF3">
    <property type="entry name" value="DNA-DIRECTED DNA POLYMERASE"/>
    <property type="match status" value="1"/>
</dbReference>
<reference evidence="10" key="2">
    <citation type="submission" date="2017-10" db="EMBL/GenBank/DDBJ databases">
        <title>Ladona fulva Genome sequencing and assembly.</title>
        <authorList>
            <person name="Murali S."/>
            <person name="Richards S."/>
            <person name="Bandaranaike D."/>
            <person name="Bellair M."/>
            <person name="Blankenburg K."/>
            <person name="Chao H."/>
            <person name="Dinh H."/>
            <person name="Doddapaneni H."/>
            <person name="Dugan-Rocha S."/>
            <person name="Elkadiri S."/>
            <person name="Gnanaolivu R."/>
            <person name="Hernandez B."/>
            <person name="Skinner E."/>
            <person name="Javaid M."/>
            <person name="Lee S."/>
            <person name="Li M."/>
            <person name="Ming W."/>
            <person name="Munidasa M."/>
            <person name="Muniz J."/>
            <person name="Nguyen L."/>
            <person name="Hughes D."/>
            <person name="Osuji N."/>
            <person name="Pu L.-L."/>
            <person name="Puazo M."/>
            <person name="Qu C."/>
            <person name="Quiroz J."/>
            <person name="Raj R."/>
            <person name="Weissenberger G."/>
            <person name="Xin Y."/>
            <person name="Zou X."/>
            <person name="Han Y."/>
            <person name="Worley K."/>
            <person name="Muzny D."/>
            <person name="Gibbs R."/>
        </authorList>
    </citation>
    <scope>NUCLEOTIDE SEQUENCE</scope>
    <source>
        <strain evidence="10">Sampled in the wild</strain>
    </source>
</reference>
<keyword evidence="5" id="KW-0235">DNA replication</keyword>
<comment type="caution">
    <text evidence="10">The sequence shown here is derived from an EMBL/GenBank/DDBJ whole genome shotgun (WGS) entry which is preliminary data.</text>
</comment>
<dbReference type="GO" id="GO:0003887">
    <property type="term" value="F:DNA-directed DNA polymerase activity"/>
    <property type="evidence" value="ECO:0007669"/>
    <property type="project" value="UniProtKB-KW"/>
</dbReference>
<dbReference type="SUPFAM" id="SSF53098">
    <property type="entry name" value="Ribonuclease H-like"/>
    <property type="match status" value="1"/>
</dbReference>
<reference evidence="10" key="1">
    <citation type="submission" date="2013-04" db="EMBL/GenBank/DDBJ databases">
        <authorList>
            <person name="Qu J."/>
            <person name="Murali S.C."/>
            <person name="Bandaranaike D."/>
            <person name="Bellair M."/>
            <person name="Blankenburg K."/>
            <person name="Chao H."/>
            <person name="Dinh H."/>
            <person name="Doddapaneni H."/>
            <person name="Downs B."/>
            <person name="Dugan-Rocha S."/>
            <person name="Elkadiri S."/>
            <person name="Gnanaolivu R.D."/>
            <person name="Hernandez B."/>
            <person name="Javaid M."/>
            <person name="Jayaseelan J.C."/>
            <person name="Lee S."/>
            <person name="Li M."/>
            <person name="Ming W."/>
            <person name="Munidasa M."/>
            <person name="Muniz J."/>
            <person name="Nguyen L."/>
            <person name="Ongeri F."/>
            <person name="Osuji N."/>
            <person name="Pu L.-L."/>
            <person name="Puazo M."/>
            <person name="Qu C."/>
            <person name="Quiroz J."/>
            <person name="Raj R."/>
            <person name="Weissenberger G."/>
            <person name="Xin Y."/>
            <person name="Zou X."/>
            <person name="Han Y."/>
            <person name="Richards S."/>
            <person name="Worley K."/>
            <person name="Muzny D."/>
            <person name="Gibbs R."/>
        </authorList>
    </citation>
    <scope>NUCLEOTIDE SEQUENCE</scope>
    <source>
        <strain evidence="10">Sampled in the wild</strain>
    </source>
</reference>
<dbReference type="PANTHER" id="PTHR33568">
    <property type="entry name" value="DNA POLYMERASE"/>
    <property type="match status" value="1"/>
</dbReference>
<organism evidence="10 11">
    <name type="scientific">Ladona fulva</name>
    <name type="common">Scarce chaser dragonfly</name>
    <name type="synonym">Libellula fulva</name>
    <dbReference type="NCBI Taxonomy" id="123851"/>
    <lineage>
        <taxon>Eukaryota</taxon>
        <taxon>Metazoa</taxon>
        <taxon>Ecdysozoa</taxon>
        <taxon>Arthropoda</taxon>
        <taxon>Hexapoda</taxon>
        <taxon>Insecta</taxon>
        <taxon>Pterygota</taxon>
        <taxon>Palaeoptera</taxon>
        <taxon>Odonata</taxon>
        <taxon>Epiprocta</taxon>
        <taxon>Anisoptera</taxon>
        <taxon>Libelluloidea</taxon>
        <taxon>Libellulidae</taxon>
        <taxon>Ladona</taxon>
    </lineage>
</organism>
<dbReference type="Pfam" id="PF03175">
    <property type="entry name" value="DNA_pol_B_2"/>
    <property type="match status" value="1"/>
</dbReference>
<evidence type="ECO:0000256" key="2">
    <source>
        <dbReference type="ARBA" id="ARBA00012417"/>
    </source>
</evidence>
<gene>
    <name evidence="10" type="ORF">J437_LFUL018029</name>
</gene>
<sequence length="184" mass="20862">MKSTKILSISYDELRFVDSLNFLPIALSKFPSALGLDKSMAKGYFPHLFNRKENSDRRGPLPPVEMYGIDSMTSKERDDFLEWHRELSKEYIFDMKTEKRKYCAQDVRILSSACLRFRDIFLSSTGVSSFRETVAIASSTGGISSRPSAIEEDALMDFVGGEAQRHPHTAASGMGWARVMWKTE</sequence>
<dbReference type="InterPro" id="IPR036397">
    <property type="entry name" value="RNaseH_sf"/>
</dbReference>
<protein>
    <recommendedName>
        <fullName evidence="2">DNA-directed DNA polymerase</fullName>
        <ecNumber evidence="2">2.7.7.7</ecNumber>
    </recommendedName>
</protein>
<dbReference type="Gene3D" id="3.30.420.10">
    <property type="entry name" value="Ribonuclease H-like superfamily/Ribonuclease H"/>
    <property type="match status" value="1"/>
</dbReference>
<evidence type="ECO:0000256" key="5">
    <source>
        <dbReference type="ARBA" id="ARBA00022705"/>
    </source>
</evidence>
<keyword evidence="4" id="KW-0548">Nucleotidyltransferase</keyword>
<evidence type="ECO:0000259" key="9">
    <source>
        <dbReference type="Pfam" id="PF03175"/>
    </source>
</evidence>
<keyword evidence="6" id="KW-0239">DNA-directed DNA polymerase</keyword>
<keyword evidence="7" id="KW-0238">DNA-binding</keyword>
<dbReference type="EC" id="2.7.7.7" evidence="2"/>
<evidence type="ECO:0000256" key="1">
    <source>
        <dbReference type="ARBA" id="ARBA00005755"/>
    </source>
</evidence>
<dbReference type="OrthoDB" id="5871067at2759"/>
<dbReference type="AlphaFoldDB" id="A0A8K0KN56"/>
<evidence type="ECO:0000256" key="6">
    <source>
        <dbReference type="ARBA" id="ARBA00022932"/>
    </source>
</evidence>
<dbReference type="GO" id="GO:0000166">
    <property type="term" value="F:nucleotide binding"/>
    <property type="evidence" value="ECO:0007669"/>
    <property type="project" value="InterPro"/>
</dbReference>
<name>A0A8K0KN56_LADFU</name>
<dbReference type="InterPro" id="IPR004868">
    <property type="entry name" value="DNA-dir_DNA_pol_B_mt/vir"/>
</dbReference>
<proteinExistence type="inferred from homology"/>
<evidence type="ECO:0000256" key="8">
    <source>
        <dbReference type="ARBA" id="ARBA00049244"/>
    </source>
</evidence>